<feature type="domain" description="Ig-like" evidence="2">
    <location>
        <begin position="36"/>
        <end position="130"/>
    </location>
</feature>
<dbReference type="InterPro" id="IPR036179">
    <property type="entry name" value="Ig-like_dom_sf"/>
</dbReference>
<dbReference type="InterPro" id="IPR013162">
    <property type="entry name" value="CD80_C2-set"/>
</dbReference>
<reference evidence="3" key="1">
    <citation type="submission" date="2024-06" db="UniProtKB">
        <authorList>
            <consortium name="RefSeq"/>
        </authorList>
    </citation>
    <scope>NUCLEOTIDE SEQUENCE [LARGE SCALE GENOMIC DNA]</scope>
    <source>
        <tissue evidence="5 6">Whole sample</tissue>
    </source>
</reference>
<dbReference type="PANTHER" id="PTHR45889">
    <property type="entry name" value="IG-LIKE DOMAIN-CONTAINING PROTEIN"/>
    <property type="match status" value="1"/>
</dbReference>
<dbReference type="PROSITE" id="PS50835">
    <property type="entry name" value="IG_LIKE"/>
    <property type="match status" value="2"/>
</dbReference>
<dbReference type="PANTHER" id="PTHR45889:SF8">
    <property type="entry name" value="IG-LIKE DOMAIN-CONTAINING PROTEIN"/>
    <property type="match status" value="1"/>
</dbReference>
<dbReference type="GeneID" id="111104453"/>
<dbReference type="Proteomes" id="UP000694844">
    <property type="component" value="Chromosome 1"/>
</dbReference>
<dbReference type="AlphaFoldDB" id="A0A8B8AV91"/>
<accession>A0A8B8AV91</accession>
<dbReference type="RefSeq" id="XP_022294169.1">
    <property type="nucleotide sequence ID" value="XM_022438461.1"/>
</dbReference>
<dbReference type="Pfam" id="PF13927">
    <property type="entry name" value="Ig_3"/>
    <property type="match status" value="1"/>
</dbReference>
<keyword evidence="1" id="KW-1015">Disulfide bond</keyword>
<dbReference type="RefSeq" id="XP_022294244.1">
    <property type="nucleotide sequence ID" value="XM_022438536.1"/>
</dbReference>
<evidence type="ECO:0000313" key="6">
    <source>
        <dbReference type="RefSeq" id="XP_022294319.1"/>
    </source>
</evidence>
<evidence type="ECO:0000256" key="1">
    <source>
        <dbReference type="ARBA" id="ARBA00023157"/>
    </source>
</evidence>
<dbReference type="InterPro" id="IPR013783">
    <property type="entry name" value="Ig-like_fold"/>
</dbReference>
<reference evidence="4" key="2">
    <citation type="submission" date="2025-04" db="UniProtKB">
        <authorList>
            <consortium name="RefSeq"/>
        </authorList>
    </citation>
    <scope>IDENTIFICATION</scope>
    <source>
        <tissue evidence="4">Whole sample</tissue>
    </source>
</reference>
<evidence type="ECO:0000313" key="3">
    <source>
        <dbReference type="Proteomes" id="UP000694844"/>
    </source>
</evidence>
<dbReference type="RefSeq" id="XP_022294319.1">
    <property type="nucleotide sequence ID" value="XM_022438611.1"/>
</dbReference>
<evidence type="ECO:0000259" key="2">
    <source>
        <dbReference type="PROSITE" id="PS50835"/>
    </source>
</evidence>
<name>A0A8B8AV91_CRAVI</name>
<dbReference type="SUPFAM" id="SSF48726">
    <property type="entry name" value="Immunoglobulin"/>
    <property type="match status" value="2"/>
</dbReference>
<dbReference type="Gene3D" id="2.60.40.10">
    <property type="entry name" value="Immunoglobulins"/>
    <property type="match status" value="2"/>
</dbReference>
<dbReference type="KEGG" id="cvn:111104453"/>
<dbReference type="OrthoDB" id="6147305at2759"/>
<protein>
    <submittedName>
        <fullName evidence="4 5">Synaptogenesis protein syg-2-like isoform X1</fullName>
    </submittedName>
</protein>
<proteinExistence type="predicted"/>
<gene>
    <name evidence="4 5 6" type="primary">LOC111104453</name>
</gene>
<organism evidence="3 4">
    <name type="scientific">Crassostrea virginica</name>
    <name type="common">Eastern oyster</name>
    <dbReference type="NCBI Taxonomy" id="6565"/>
    <lineage>
        <taxon>Eukaryota</taxon>
        <taxon>Metazoa</taxon>
        <taxon>Spiralia</taxon>
        <taxon>Lophotrochozoa</taxon>
        <taxon>Mollusca</taxon>
        <taxon>Bivalvia</taxon>
        <taxon>Autobranchia</taxon>
        <taxon>Pteriomorphia</taxon>
        <taxon>Ostreida</taxon>
        <taxon>Ostreoidea</taxon>
        <taxon>Ostreidae</taxon>
        <taxon>Crassostrea</taxon>
    </lineage>
</organism>
<evidence type="ECO:0000313" key="5">
    <source>
        <dbReference type="RefSeq" id="XP_022294244.1"/>
    </source>
</evidence>
<evidence type="ECO:0000313" key="4">
    <source>
        <dbReference type="RefSeq" id="XP_022294169.1"/>
    </source>
</evidence>
<dbReference type="InterPro" id="IPR007110">
    <property type="entry name" value="Ig-like_dom"/>
</dbReference>
<keyword evidence="3" id="KW-1185">Reference proteome</keyword>
<sequence>MMCDIRTLDVLQSSFRIPVLLVILCFHGNYSQTGLPGNPLIAGEFEKNEGELVTLSCTCLGGNPPPSVRWFKNSKLVDVGGSPTGNGDGQYTVGSSTVTYNNYTFTVSRSDNMVNYVCHVENSQTTAPLTRKWTIAIYVPSEQPIITGPEPAITTALYAGSTYQYVCTARNGRPAPAIRWKLGTALSSAIEIHQGIAENTTTNSDSTLSKTTSLTWVPITDDNGKNLYCQTNQSIAGGHTTQRSTFVSIVVQGKSKDIKFPRSQT</sequence>
<feature type="domain" description="Ig-like" evidence="2">
    <location>
        <begin position="149"/>
        <end position="248"/>
    </location>
</feature>
<dbReference type="Pfam" id="PF08205">
    <property type="entry name" value="C2-set_2"/>
    <property type="match status" value="1"/>
</dbReference>